<reference evidence="2 3" key="1">
    <citation type="journal article" date="2013" name="Int. J. Syst. Evol. Microbiol.">
        <title>Celerinatantimonas yamalensis sp. nov., a cold-adapted diazotrophic bacterium from a cold permafrost brine.</title>
        <authorList>
            <person name="Shcherbakova V."/>
            <person name="Chuvilskaya N."/>
            <person name="Rivkina E."/>
            <person name="Demidov N."/>
            <person name="Uchaeva V."/>
            <person name="Suetin S."/>
            <person name="Suzina N."/>
            <person name="Gilichinsky D."/>
        </authorList>
    </citation>
    <scope>NUCLEOTIDE SEQUENCE [LARGE SCALE GENOMIC DNA]</scope>
    <source>
        <strain evidence="2 3">C7</strain>
    </source>
</reference>
<gene>
    <name evidence="2" type="ORF">ABUE30_07805</name>
</gene>
<dbReference type="RefSeq" id="WP_408623157.1">
    <property type="nucleotide sequence ID" value="NZ_JBEQCT010000002.1"/>
</dbReference>
<dbReference type="Pfam" id="PF14397">
    <property type="entry name" value="ATPgrasp_ST"/>
    <property type="match status" value="1"/>
</dbReference>
<protein>
    <submittedName>
        <fullName evidence="2">Sugar-transfer associated ATP-grasp domain-containing protein</fullName>
    </submittedName>
</protein>
<accession>A0ABW9G5N4</accession>
<name>A0ABW9G5N4_9GAMM</name>
<feature type="domain" description="Alpha-L-glutamate ligase-related protein ATP-grasp" evidence="1">
    <location>
        <begin position="157"/>
        <end position="404"/>
    </location>
</feature>
<sequence>MSRLINKVVHALIRDWVRRSLPHGLMSWRYLFTTNDRRLKLHRDFWWHNRGAWPRPLWCLLQMWLWLRWLCWGSWRASYRSLKRHGASVKQCTGLSLWEQYWRVQHLALCWCVPPNTVYCFGLHLHPQQLLDYVFDHELPSYHNRQSMPLGLRPASLVQLQDKQALADMLSAQGFHVVATQALLPRYSQQSLAALLCQTTPCFIKSRSGNQGRGAFAVFPQADQLTGKTFTGKVLTTTAEVELAWQQLLQNDDVLIQPLLQNHPSLAHLCRAQEVITLRYISQWRDGAVHCLSASLEVPFQGDNLIEYALLGISPSGVLFPFPNEYLYSRRERADKLWQQAAKNPQLPFWSLLVSQSHLAHQQFSDIKAIAWDWVLTPTGPIMLEGNSGWGTLTPQMINGPLLKSPS</sequence>
<dbReference type="EMBL" id="JBEQCT010000002">
    <property type="protein sequence ID" value="MFM2484970.1"/>
    <property type="molecule type" value="Genomic_DNA"/>
</dbReference>
<evidence type="ECO:0000313" key="3">
    <source>
        <dbReference type="Proteomes" id="UP001629953"/>
    </source>
</evidence>
<evidence type="ECO:0000313" key="2">
    <source>
        <dbReference type="EMBL" id="MFM2484970.1"/>
    </source>
</evidence>
<dbReference type="InterPro" id="IPR039523">
    <property type="entry name" value="RimK-rel_E_lig_ATP-grasp"/>
</dbReference>
<proteinExistence type="predicted"/>
<organism evidence="2 3">
    <name type="scientific">Celerinatantimonas yamalensis</name>
    <dbReference type="NCBI Taxonomy" id="559956"/>
    <lineage>
        <taxon>Bacteria</taxon>
        <taxon>Pseudomonadati</taxon>
        <taxon>Pseudomonadota</taxon>
        <taxon>Gammaproteobacteria</taxon>
        <taxon>Celerinatantimonadaceae</taxon>
        <taxon>Celerinatantimonas</taxon>
    </lineage>
</organism>
<evidence type="ECO:0000259" key="1">
    <source>
        <dbReference type="Pfam" id="PF14397"/>
    </source>
</evidence>
<comment type="caution">
    <text evidence="2">The sequence shown here is derived from an EMBL/GenBank/DDBJ whole genome shotgun (WGS) entry which is preliminary data.</text>
</comment>
<keyword evidence="3" id="KW-1185">Reference proteome</keyword>
<dbReference type="Proteomes" id="UP001629953">
    <property type="component" value="Unassembled WGS sequence"/>
</dbReference>